<dbReference type="EnsemblPlants" id="Pp3c8_12340V3.1">
    <property type="protein sequence ID" value="Pp3c8_12340V3.1"/>
    <property type="gene ID" value="Pp3c8_12340"/>
</dbReference>
<evidence type="ECO:0000313" key="4">
    <source>
        <dbReference type="EMBL" id="PNR49537.1"/>
    </source>
</evidence>
<dbReference type="EnsemblPlants" id="Pp3c8_12344V3.3">
    <property type="protein sequence ID" value="Pp3c8_12344V3.3"/>
    <property type="gene ID" value="Pp3c8_12344"/>
</dbReference>
<accession>A0A2K1K6Z4</accession>
<dbReference type="PANTHER" id="PTHR34122">
    <property type="entry name" value="EXPRESSED PROTEIN-RELATED"/>
    <property type="match status" value="1"/>
</dbReference>
<dbReference type="EMBL" id="ABEU02000008">
    <property type="protein sequence ID" value="PNR49537.1"/>
    <property type="molecule type" value="Genomic_DNA"/>
</dbReference>
<dbReference type="AlphaFoldDB" id="A0A2K1K6Z4"/>
<feature type="compositionally biased region" description="Polar residues" evidence="2">
    <location>
        <begin position="100"/>
        <end position="115"/>
    </location>
</feature>
<evidence type="ECO:0000256" key="2">
    <source>
        <dbReference type="SAM" id="MobiDB-lite"/>
    </source>
</evidence>
<dbReference type="InterPro" id="IPR014977">
    <property type="entry name" value="WRC_dom"/>
</dbReference>
<feature type="region of interest" description="Disordered" evidence="2">
    <location>
        <begin position="27"/>
        <end position="122"/>
    </location>
</feature>
<dbReference type="Pfam" id="PF08879">
    <property type="entry name" value="WRC"/>
    <property type="match status" value="1"/>
</dbReference>
<feature type="compositionally biased region" description="Low complexity" evidence="2">
    <location>
        <begin position="44"/>
        <end position="62"/>
    </location>
</feature>
<evidence type="ECO:0000259" key="3">
    <source>
        <dbReference type="PROSITE" id="PS51667"/>
    </source>
</evidence>
<proteinExistence type="predicted"/>
<name>A0A2K1K6Z4_PHYPA</name>
<evidence type="ECO:0000313" key="6">
    <source>
        <dbReference type="EnsemblPlants" id="Pp3c8_12344V3.3"/>
    </source>
</evidence>
<feature type="compositionally biased region" description="Basic and acidic residues" evidence="2">
    <location>
        <begin position="27"/>
        <end position="40"/>
    </location>
</feature>
<dbReference type="RefSeq" id="XP_024382085.1">
    <property type="nucleotide sequence ID" value="XM_024526317.2"/>
</dbReference>
<feature type="region of interest" description="Disordered" evidence="2">
    <location>
        <begin position="335"/>
        <end position="362"/>
    </location>
</feature>
<sequence length="457" mass="50348">MRIRKGHRCLPLAPADRSCLQEDLAHRDQSGRAVDARKAEVQSPGLADGTAAVAAPADVAATRGSQDLQEHAHGTSLDRDASLEDDPEKNRVSADDDFNDQSAVQNTVETGSSADGHSRKRRASISAEVKLSISSIIRAGVAPVKTNSPTALVSAQSVVTSDLSLVKDRKDAKDSSPSIAMKTMDQHNLLLQSLKRVCSTAVNTGLTAKEAVAKIRELSLPGLNEGGERLIVQVAKAFRSSSAFIEREERGRYFVQDSSSLKEWENFNAEESSVNCEMAILREPTEAEKAEEAARQLQSLQRVQENIVDREGVTNRKEKNGLEGKLDHRIVTLRTKSGARASSSQKASLSRDQSGSRCNRDDGKGWRCFRPAEVGFSLCKYHRDQIRRAEIRRRKSRNKSKEQIPVKPLYPIPKDVKISSISEVDKSVDANMIESDDELPDIKRRKFVKAKSLKSIL</sequence>
<keyword evidence="7" id="KW-1185">Reference proteome</keyword>
<reference evidence="4 7" key="1">
    <citation type="journal article" date="2008" name="Science">
        <title>The Physcomitrella genome reveals evolutionary insights into the conquest of land by plants.</title>
        <authorList>
            <person name="Rensing S."/>
            <person name="Lang D."/>
            <person name="Zimmer A."/>
            <person name="Terry A."/>
            <person name="Salamov A."/>
            <person name="Shapiro H."/>
            <person name="Nishiyama T."/>
            <person name="Perroud P.-F."/>
            <person name="Lindquist E."/>
            <person name="Kamisugi Y."/>
            <person name="Tanahashi T."/>
            <person name="Sakakibara K."/>
            <person name="Fujita T."/>
            <person name="Oishi K."/>
            <person name="Shin-I T."/>
            <person name="Kuroki Y."/>
            <person name="Toyoda A."/>
            <person name="Suzuki Y."/>
            <person name="Hashimoto A."/>
            <person name="Yamaguchi K."/>
            <person name="Sugano A."/>
            <person name="Kohara Y."/>
            <person name="Fujiyama A."/>
            <person name="Anterola A."/>
            <person name="Aoki S."/>
            <person name="Ashton N."/>
            <person name="Barbazuk W.B."/>
            <person name="Barker E."/>
            <person name="Bennetzen J."/>
            <person name="Bezanilla M."/>
            <person name="Blankenship R."/>
            <person name="Cho S.H."/>
            <person name="Dutcher S."/>
            <person name="Estelle M."/>
            <person name="Fawcett J.A."/>
            <person name="Gundlach H."/>
            <person name="Hanada K."/>
            <person name="Heyl A."/>
            <person name="Hicks K.A."/>
            <person name="Hugh J."/>
            <person name="Lohr M."/>
            <person name="Mayer K."/>
            <person name="Melkozernov A."/>
            <person name="Murata T."/>
            <person name="Nelson D."/>
            <person name="Pils B."/>
            <person name="Prigge M."/>
            <person name="Reiss B."/>
            <person name="Renner T."/>
            <person name="Rombauts S."/>
            <person name="Rushton P."/>
            <person name="Sanderfoot A."/>
            <person name="Schween G."/>
            <person name="Shiu S.-H."/>
            <person name="Stueber K."/>
            <person name="Theodoulou F.L."/>
            <person name="Tu H."/>
            <person name="Van de Peer Y."/>
            <person name="Verrier P.J."/>
            <person name="Waters E."/>
            <person name="Wood A."/>
            <person name="Yang L."/>
            <person name="Cove D."/>
            <person name="Cuming A."/>
            <person name="Hasebe M."/>
            <person name="Lucas S."/>
            <person name="Mishler D.B."/>
            <person name="Reski R."/>
            <person name="Grigoriev I."/>
            <person name="Quatrano R.S."/>
            <person name="Boore J.L."/>
        </authorList>
    </citation>
    <scope>NUCLEOTIDE SEQUENCE [LARGE SCALE GENOMIC DNA]</scope>
    <source>
        <strain evidence="5 7">cv. Gransden 2004</strain>
    </source>
</reference>
<evidence type="ECO:0000313" key="5">
    <source>
        <dbReference type="EnsemblPlants" id="Pp3c8_12340V3.1"/>
    </source>
</evidence>
<reference evidence="4 7" key="2">
    <citation type="journal article" date="2018" name="Plant J.">
        <title>The Physcomitrella patens chromosome-scale assembly reveals moss genome structure and evolution.</title>
        <authorList>
            <person name="Lang D."/>
            <person name="Ullrich K.K."/>
            <person name="Murat F."/>
            <person name="Fuchs J."/>
            <person name="Jenkins J."/>
            <person name="Haas F.B."/>
            <person name="Piednoel M."/>
            <person name="Gundlach H."/>
            <person name="Van Bel M."/>
            <person name="Meyberg R."/>
            <person name="Vives C."/>
            <person name="Morata J."/>
            <person name="Symeonidi A."/>
            <person name="Hiss M."/>
            <person name="Muchero W."/>
            <person name="Kamisugi Y."/>
            <person name="Saleh O."/>
            <person name="Blanc G."/>
            <person name="Decker E.L."/>
            <person name="van Gessel N."/>
            <person name="Grimwood J."/>
            <person name="Hayes R.D."/>
            <person name="Graham S.W."/>
            <person name="Gunter L.E."/>
            <person name="McDaniel S.F."/>
            <person name="Hoernstein S.N.W."/>
            <person name="Larsson A."/>
            <person name="Li F.W."/>
            <person name="Perroud P.F."/>
            <person name="Phillips J."/>
            <person name="Ranjan P."/>
            <person name="Rokshar D.S."/>
            <person name="Rothfels C.J."/>
            <person name="Schneider L."/>
            <person name="Shu S."/>
            <person name="Stevenson D.W."/>
            <person name="Thummler F."/>
            <person name="Tillich M."/>
            <person name="Villarreal Aguilar J.C."/>
            <person name="Widiez T."/>
            <person name="Wong G.K."/>
            <person name="Wymore A."/>
            <person name="Zhang Y."/>
            <person name="Zimmer A.D."/>
            <person name="Quatrano R.S."/>
            <person name="Mayer K.F.X."/>
            <person name="Goodstein D."/>
            <person name="Casacuberta J.M."/>
            <person name="Vandepoele K."/>
            <person name="Reski R."/>
            <person name="Cuming A.C."/>
            <person name="Tuskan G.A."/>
            <person name="Maumus F."/>
            <person name="Salse J."/>
            <person name="Schmutz J."/>
            <person name="Rensing S.A."/>
        </authorList>
    </citation>
    <scope>NUCLEOTIDE SEQUENCE [LARGE SCALE GENOMIC DNA]</scope>
    <source>
        <strain evidence="5 7">cv. Gransden 2004</strain>
    </source>
</reference>
<dbReference type="PROSITE" id="PS51667">
    <property type="entry name" value="WRC"/>
    <property type="match status" value="1"/>
</dbReference>
<evidence type="ECO:0000313" key="7">
    <source>
        <dbReference type="Proteomes" id="UP000006727"/>
    </source>
</evidence>
<feature type="domain" description="WRC" evidence="3">
    <location>
        <begin position="352"/>
        <end position="400"/>
    </location>
</feature>
<dbReference type="GeneID" id="112285463"/>
<feature type="compositionally biased region" description="Polar residues" evidence="2">
    <location>
        <begin position="340"/>
        <end position="357"/>
    </location>
</feature>
<dbReference type="Proteomes" id="UP000006727">
    <property type="component" value="Chromosome 8"/>
</dbReference>
<protein>
    <recommendedName>
        <fullName evidence="3">WRC domain-containing protein</fullName>
    </recommendedName>
</protein>
<dbReference type="Gramene" id="Pp3c8_12344V3.3">
    <property type="protein sequence ID" value="Pp3c8_12344V3.3"/>
    <property type="gene ID" value="Pp3c8_12344"/>
</dbReference>
<organism evidence="4">
    <name type="scientific">Physcomitrium patens</name>
    <name type="common">Spreading-leaved earth moss</name>
    <name type="synonym">Physcomitrella patens</name>
    <dbReference type="NCBI Taxonomy" id="3218"/>
    <lineage>
        <taxon>Eukaryota</taxon>
        <taxon>Viridiplantae</taxon>
        <taxon>Streptophyta</taxon>
        <taxon>Embryophyta</taxon>
        <taxon>Bryophyta</taxon>
        <taxon>Bryophytina</taxon>
        <taxon>Bryopsida</taxon>
        <taxon>Funariidae</taxon>
        <taxon>Funariales</taxon>
        <taxon>Funariaceae</taxon>
        <taxon>Physcomitrium</taxon>
    </lineage>
</organism>
<dbReference type="PANTHER" id="PTHR34122:SF4">
    <property type="entry name" value="WRC DOMAIN-CONTAINING PROTEIN"/>
    <property type="match status" value="1"/>
</dbReference>
<feature type="compositionally biased region" description="Basic and acidic residues" evidence="2">
    <location>
        <begin position="68"/>
        <end position="94"/>
    </location>
</feature>
<reference evidence="5" key="3">
    <citation type="submission" date="2020-12" db="UniProtKB">
        <authorList>
            <consortium name="EnsemblPlants"/>
        </authorList>
    </citation>
    <scope>IDENTIFICATION</scope>
</reference>
<gene>
    <name evidence="6" type="primary">LOC112285463</name>
    <name evidence="4" type="ORF">PHYPA_011433</name>
</gene>
<keyword evidence="1" id="KW-0539">Nucleus</keyword>
<evidence type="ECO:0000256" key="1">
    <source>
        <dbReference type="ARBA" id="ARBA00023242"/>
    </source>
</evidence>
<dbReference type="Gramene" id="Pp3c8_12340V3.1">
    <property type="protein sequence ID" value="Pp3c8_12340V3.1"/>
    <property type="gene ID" value="Pp3c8_12340"/>
</dbReference>
<dbReference type="PaxDb" id="3218-PP1S62_162V6.1"/>